<dbReference type="Proteomes" id="UP000077623">
    <property type="component" value="Unassembled WGS sequence"/>
</dbReference>
<evidence type="ECO:0000313" key="1">
    <source>
        <dbReference type="EMBL" id="OAL10804.1"/>
    </source>
</evidence>
<proteinExistence type="predicted"/>
<accession>A0A1A9QF86</accession>
<dbReference type="EMBL" id="LWUJ01000003">
    <property type="protein sequence ID" value="OAL10804.1"/>
    <property type="molecule type" value="Genomic_DNA"/>
</dbReference>
<sequence length="84" mass="10072">MPNWDDDEVWRKRYYEGDQKSIYIRKGSEDIRMSLANPKELRDACYGMISDKDKEFSSCNSTQGWCSQCLIDRSWYNNKYKNIP</sequence>
<dbReference type="AlphaFoldDB" id="A0A1A9QF86"/>
<protein>
    <submittedName>
        <fullName evidence="1">Uncharacterized protein</fullName>
    </submittedName>
</protein>
<comment type="caution">
    <text evidence="1">The sequence shown here is derived from an EMBL/GenBank/DDBJ whole genome shotgun (WGS) entry which is preliminary data.</text>
</comment>
<keyword evidence="2" id="KW-1185">Reference proteome</keyword>
<evidence type="ECO:0000313" key="2">
    <source>
        <dbReference type="Proteomes" id="UP000077623"/>
    </source>
</evidence>
<organism evidence="1 2">
    <name type="scientific">Candidatus Mycoplasma haematobovis</name>
    <dbReference type="NCBI Taxonomy" id="432608"/>
    <lineage>
        <taxon>Bacteria</taxon>
        <taxon>Bacillati</taxon>
        <taxon>Mycoplasmatota</taxon>
        <taxon>Mollicutes</taxon>
        <taxon>Mycoplasmataceae</taxon>
        <taxon>Mycoplasma</taxon>
    </lineage>
</organism>
<reference evidence="2" key="1">
    <citation type="submission" date="2016-04" db="EMBL/GenBank/DDBJ databases">
        <authorList>
            <person name="Quiroz-Castaneda R.E."/>
            <person name="Martinez-Ocampo F."/>
        </authorList>
    </citation>
    <scope>NUCLEOTIDE SEQUENCE [LARGE SCALE GENOMIC DNA]</scope>
    <source>
        <strain evidence="2">INIFAP01</strain>
    </source>
</reference>
<dbReference type="RefSeq" id="WP_187149640.1">
    <property type="nucleotide sequence ID" value="NZ_LWUJ01000003.1"/>
</dbReference>
<name>A0A1A9QF86_9MOLU</name>
<gene>
    <name evidence="1" type="ORF">A6V39_05715</name>
</gene>